<feature type="compositionally biased region" description="Low complexity" evidence="1">
    <location>
        <begin position="154"/>
        <end position="169"/>
    </location>
</feature>
<feature type="compositionally biased region" description="Polar residues" evidence="1">
    <location>
        <begin position="191"/>
        <end position="203"/>
    </location>
</feature>
<dbReference type="STRING" id="1314782.A0A165S6N9"/>
<dbReference type="OrthoDB" id="3257342at2759"/>
<evidence type="ECO:0000259" key="2">
    <source>
        <dbReference type="Pfam" id="PF20149"/>
    </source>
</evidence>
<reference evidence="3 4" key="1">
    <citation type="journal article" date="2016" name="Mol. Biol. Evol.">
        <title>Comparative Genomics of Early-Diverging Mushroom-Forming Fungi Provides Insights into the Origins of Lignocellulose Decay Capabilities.</title>
        <authorList>
            <person name="Nagy L.G."/>
            <person name="Riley R."/>
            <person name="Tritt A."/>
            <person name="Adam C."/>
            <person name="Daum C."/>
            <person name="Floudas D."/>
            <person name="Sun H."/>
            <person name="Yadav J.S."/>
            <person name="Pangilinan J."/>
            <person name="Larsson K.H."/>
            <person name="Matsuura K."/>
            <person name="Barry K."/>
            <person name="Labutti K."/>
            <person name="Kuo R."/>
            <person name="Ohm R.A."/>
            <person name="Bhattacharya S.S."/>
            <person name="Shirouzu T."/>
            <person name="Yoshinaga Y."/>
            <person name="Martin F.M."/>
            <person name="Grigoriev I.V."/>
            <person name="Hibbett D.S."/>
        </authorList>
    </citation>
    <scope>NUCLEOTIDE SEQUENCE [LARGE SCALE GENOMIC DNA]</scope>
    <source>
        <strain evidence="3 4">HHB14362 ss-1</strain>
    </source>
</reference>
<proteinExistence type="predicted"/>
<dbReference type="Pfam" id="PF20149">
    <property type="entry name" value="DUF6532"/>
    <property type="match status" value="1"/>
</dbReference>
<organism evidence="3 4">
    <name type="scientific">Neolentinus lepideus HHB14362 ss-1</name>
    <dbReference type="NCBI Taxonomy" id="1314782"/>
    <lineage>
        <taxon>Eukaryota</taxon>
        <taxon>Fungi</taxon>
        <taxon>Dikarya</taxon>
        <taxon>Basidiomycota</taxon>
        <taxon>Agaricomycotina</taxon>
        <taxon>Agaricomycetes</taxon>
        <taxon>Gloeophyllales</taxon>
        <taxon>Gloeophyllaceae</taxon>
        <taxon>Neolentinus</taxon>
    </lineage>
</organism>
<keyword evidence="4" id="KW-1185">Reference proteome</keyword>
<name>A0A165S6N9_9AGAM</name>
<dbReference type="InterPro" id="IPR045341">
    <property type="entry name" value="DUF6532"/>
</dbReference>
<gene>
    <name evidence="3" type="ORF">NEOLEDRAFT_1179091</name>
</gene>
<feature type="domain" description="DUF6532" evidence="2">
    <location>
        <begin position="209"/>
        <end position="373"/>
    </location>
</feature>
<dbReference type="InParanoid" id="A0A165S6N9"/>
<dbReference type="EMBL" id="KV425576">
    <property type="protein sequence ID" value="KZT24739.1"/>
    <property type="molecule type" value="Genomic_DNA"/>
</dbReference>
<evidence type="ECO:0000256" key="1">
    <source>
        <dbReference type="SAM" id="MobiDB-lite"/>
    </source>
</evidence>
<dbReference type="Proteomes" id="UP000076761">
    <property type="component" value="Unassembled WGS sequence"/>
</dbReference>
<evidence type="ECO:0000313" key="3">
    <source>
        <dbReference type="EMBL" id="KZT24739.1"/>
    </source>
</evidence>
<feature type="region of interest" description="Disordered" evidence="1">
    <location>
        <begin position="151"/>
        <end position="203"/>
    </location>
</feature>
<sequence length="430" mass="48520">MGPSEPEKVATKELTKEQIKEIEKMTGRPLGELDKEEIQEILDDWDAAEESKELVNATSGAKTSRIRQFDNMDFELDLDEVPSHSPKRARHEGNGSKRLDAQNVNASRCKGGRDTPMFTVSPSQTVISKLPKKRFQLVRTQHNVATLMHHSVNSSLPPSSLPPSSSSPLRTQDDQSEPPRTPPNRRPAQSKKVTFGQQTPSSKSILKHAHKIVQVNLAIANEFPSEEDIDMILRGCFKQAAKDLDATTLITRMKNDNVYEDNVISCYFELKHSLSQICGEVKMKAQMLVESHYEIRSADGVDVVKSKVQKLLSRSSFLFKDMNKRVGFYDNEIINELIAKQWFDKTKRSSDGIPFTASFNPIPILLLALVSTANLKKKAAENPKFFDDLCRDLFECYWKFLGNAPLKTDVTENKWDDIDLGAERAHLSET</sequence>
<accession>A0A165S6N9</accession>
<dbReference type="AlphaFoldDB" id="A0A165S6N9"/>
<protein>
    <recommendedName>
        <fullName evidence="2">DUF6532 domain-containing protein</fullName>
    </recommendedName>
</protein>
<evidence type="ECO:0000313" key="4">
    <source>
        <dbReference type="Proteomes" id="UP000076761"/>
    </source>
</evidence>